<evidence type="ECO:0000313" key="2">
    <source>
        <dbReference type="Proteomes" id="UP001174694"/>
    </source>
</evidence>
<reference evidence="1" key="1">
    <citation type="submission" date="2022-07" db="EMBL/GenBank/DDBJ databases">
        <title>Fungi with potential for degradation of polypropylene.</title>
        <authorList>
            <person name="Gostincar C."/>
        </authorList>
    </citation>
    <scope>NUCLEOTIDE SEQUENCE</scope>
    <source>
        <strain evidence="1">EXF-13308</strain>
    </source>
</reference>
<keyword evidence="2" id="KW-1185">Reference proteome</keyword>
<dbReference type="Gene3D" id="3.40.50.150">
    <property type="entry name" value="Vaccinia Virus protein VP39"/>
    <property type="match status" value="1"/>
</dbReference>
<proteinExistence type="predicted"/>
<dbReference type="Proteomes" id="UP001174694">
    <property type="component" value="Unassembled WGS sequence"/>
</dbReference>
<dbReference type="SUPFAM" id="SSF53335">
    <property type="entry name" value="S-adenosyl-L-methionine-dependent methyltransferases"/>
    <property type="match status" value="1"/>
</dbReference>
<evidence type="ECO:0000313" key="1">
    <source>
        <dbReference type="EMBL" id="KAJ9143317.1"/>
    </source>
</evidence>
<protein>
    <submittedName>
        <fullName evidence="1">SAM-dependent methyltransferase</fullName>
    </submittedName>
</protein>
<name>A0AA38RAE9_9PEZI</name>
<comment type="caution">
    <text evidence="1">The sequence shown here is derived from an EMBL/GenBank/DDBJ whole genome shotgun (WGS) entry which is preliminary data.</text>
</comment>
<keyword evidence="1" id="KW-0808">Transferase</keyword>
<dbReference type="GO" id="GO:0032259">
    <property type="term" value="P:methylation"/>
    <property type="evidence" value="ECO:0007669"/>
    <property type="project" value="UniProtKB-KW"/>
</dbReference>
<dbReference type="AlphaFoldDB" id="A0AA38RAE9"/>
<organism evidence="1 2">
    <name type="scientific">Pleurostoma richardsiae</name>
    <dbReference type="NCBI Taxonomy" id="41990"/>
    <lineage>
        <taxon>Eukaryota</taxon>
        <taxon>Fungi</taxon>
        <taxon>Dikarya</taxon>
        <taxon>Ascomycota</taxon>
        <taxon>Pezizomycotina</taxon>
        <taxon>Sordariomycetes</taxon>
        <taxon>Sordariomycetidae</taxon>
        <taxon>Calosphaeriales</taxon>
        <taxon>Pleurostomataceae</taxon>
        <taxon>Pleurostoma</taxon>
    </lineage>
</organism>
<dbReference type="InterPro" id="IPR029063">
    <property type="entry name" value="SAM-dependent_MTases_sf"/>
</dbReference>
<keyword evidence="1" id="KW-0489">Methyltransferase</keyword>
<dbReference type="GO" id="GO:0008168">
    <property type="term" value="F:methyltransferase activity"/>
    <property type="evidence" value="ECO:0007669"/>
    <property type="project" value="UniProtKB-KW"/>
</dbReference>
<accession>A0AA38RAE9</accession>
<gene>
    <name evidence="1" type="ORF">NKR23_g6476</name>
</gene>
<dbReference type="EMBL" id="JANBVO010000019">
    <property type="protein sequence ID" value="KAJ9143317.1"/>
    <property type="molecule type" value="Genomic_DNA"/>
</dbReference>
<sequence length="242" mass="27106">MTNRTYATVYSPSFLSIIYDKYVLGFNMRFIWGCPTGSILLPFFSENFSRDHLDCGVATGWFPAAALSRPWRAHSKQRLALLDLNPNPLGAARTRVLSVATATEVRCIEADVTEPVPEAMKGEKFKSISMFNLFHCMPGGKAKLQAIDMFKDLLADDGVLAGCTVLGAEHAANWVTKLYLRWYNKWGVFNNWGDRREDFEQALEQAFEESETWVVGTTLLFRATKPRRHANGAVSVETGDAP</sequence>